<comment type="caution">
    <text evidence="18">The sequence shown here is derived from an EMBL/GenBank/DDBJ whole genome shotgun (WGS) entry which is preliminary data.</text>
</comment>
<dbReference type="Pfam" id="PF00929">
    <property type="entry name" value="RNase_T"/>
    <property type="match status" value="1"/>
</dbReference>
<protein>
    <recommendedName>
        <fullName evidence="4 16">DNA polymerase III subunit epsilon</fullName>
        <ecNumber evidence="3 16">2.7.7.7</ecNumber>
    </recommendedName>
</protein>
<keyword evidence="13 16" id="KW-0239">DNA-directed DNA polymerase</keyword>
<sequence length="245" mass="27252">MTQQSHHRQIVLDTETTGMNMDAGPHYLGHRVIEIGCVEVINRRLTGRHFHVYLKPDRKVDEEAIQVHGITDAFLADKPAFTAKVDEFLAFVSGAELVAHNAPFDVGFLDYEMELMGRPERMARLCKITDTLALARQLFPGKRNNLDALCDRYGIDNGHRTLHGALLDAEILADLYLLMTGGQTKLNLQSDTGQQEGANAQGIRRLSAARPALKVIRAGTQELQAHEARLDLVMKKGGSCLWRGE</sequence>
<dbReference type="InterPro" id="IPR012337">
    <property type="entry name" value="RNaseH-like_sf"/>
</dbReference>
<dbReference type="InterPro" id="IPR013520">
    <property type="entry name" value="Ribonucl_H"/>
</dbReference>
<evidence type="ECO:0000256" key="5">
    <source>
        <dbReference type="ARBA" id="ARBA00022679"/>
    </source>
</evidence>
<evidence type="ECO:0000313" key="19">
    <source>
        <dbReference type="Proteomes" id="UP000638570"/>
    </source>
</evidence>
<comment type="subunit">
    <text evidence="16">DNA polymerase III contains a core (composed of alpha, epsilon and theta chains) that associates with a tau subunit. This core dimerizes to form the POLIII' complex. PolIII' associates with the gamma complex (composed of gamma, delta, delta', psi and chi chains) and with the beta chain to form the complete DNA polymerase III complex.</text>
</comment>
<keyword evidence="9 16" id="KW-0479">Metal-binding</keyword>
<dbReference type="InterPro" id="IPR006309">
    <property type="entry name" value="DnaQ_proteo"/>
</dbReference>
<dbReference type="EC" id="2.7.7.7" evidence="3 16"/>
<proteinExistence type="predicted"/>
<dbReference type="Proteomes" id="UP000638570">
    <property type="component" value="Unassembled WGS sequence"/>
</dbReference>
<reference evidence="19" key="1">
    <citation type="submission" date="2021-01" db="EMBL/GenBank/DDBJ databases">
        <title>Genome public.</title>
        <authorList>
            <person name="Liu C."/>
            <person name="Sun Q."/>
        </authorList>
    </citation>
    <scope>NUCLEOTIDE SEQUENCE [LARGE SCALE GENOMIC DNA]</scope>
    <source>
        <strain evidence="19">CGMCC 1.18722</strain>
    </source>
</reference>
<dbReference type="InterPro" id="IPR006054">
    <property type="entry name" value="DnaQ"/>
</dbReference>
<dbReference type="InterPro" id="IPR036397">
    <property type="entry name" value="RNaseH_sf"/>
</dbReference>
<evidence type="ECO:0000256" key="4">
    <source>
        <dbReference type="ARBA" id="ARBA00020352"/>
    </source>
</evidence>
<dbReference type="RefSeq" id="WP_202086445.1">
    <property type="nucleotide sequence ID" value="NZ_JAERTZ010000025.1"/>
</dbReference>
<evidence type="ECO:0000256" key="16">
    <source>
        <dbReference type="RuleBase" id="RU364087"/>
    </source>
</evidence>
<dbReference type="EMBL" id="JAERTZ010000025">
    <property type="protein sequence ID" value="MBL1378333.1"/>
    <property type="molecule type" value="Genomic_DNA"/>
</dbReference>
<keyword evidence="5 16" id="KW-0808">Transferase</keyword>
<dbReference type="SMART" id="SM00479">
    <property type="entry name" value="EXOIII"/>
    <property type="match status" value="1"/>
</dbReference>
<evidence type="ECO:0000256" key="13">
    <source>
        <dbReference type="ARBA" id="ARBA00022932"/>
    </source>
</evidence>
<dbReference type="SUPFAM" id="SSF53098">
    <property type="entry name" value="Ribonuclease H-like"/>
    <property type="match status" value="1"/>
</dbReference>
<evidence type="ECO:0000256" key="3">
    <source>
        <dbReference type="ARBA" id="ARBA00012417"/>
    </source>
</evidence>
<evidence type="ECO:0000256" key="12">
    <source>
        <dbReference type="ARBA" id="ARBA00022842"/>
    </source>
</evidence>
<dbReference type="CDD" id="cd06131">
    <property type="entry name" value="DNA_pol_III_epsilon_Ecoli_like"/>
    <property type="match status" value="1"/>
</dbReference>
<dbReference type="NCBIfam" id="TIGR00573">
    <property type="entry name" value="dnaq"/>
    <property type="match status" value="1"/>
</dbReference>
<keyword evidence="11 16" id="KW-0269">Exonuclease</keyword>
<feature type="domain" description="Exonuclease" evidence="17">
    <location>
        <begin position="8"/>
        <end position="185"/>
    </location>
</feature>
<evidence type="ECO:0000256" key="6">
    <source>
        <dbReference type="ARBA" id="ARBA00022695"/>
    </source>
</evidence>
<dbReference type="PANTHER" id="PTHR30231:SF41">
    <property type="entry name" value="DNA POLYMERASE III SUBUNIT EPSILON"/>
    <property type="match status" value="1"/>
</dbReference>
<evidence type="ECO:0000256" key="9">
    <source>
        <dbReference type="ARBA" id="ARBA00022723"/>
    </source>
</evidence>
<keyword evidence="19" id="KW-1185">Reference proteome</keyword>
<organism evidence="18 19">
    <name type="scientific">Zobellella iuensis</name>
    <dbReference type="NCBI Taxonomy" id="2803811"/>
    <lineage>
        <taxon>Bacteria</taxon>
        <taxon>Pseudomonadati</taxon>
        <taxon>Pseudomonadota</taxon>
        <taxon>Gammaproteobacteria</taxon>
        <taxon>Aeromonadales</taxon>
        <taxon>Aeromonadaceae</taxon>
        <taxon>Zobellella</taxon>
    </lineage>
</organism>
<comment type="function">
    <text evidence="16">DNA polymerase III is a complex, multichain enzyme responsible for most of the replicative synthesis in bacteria. The epsilon subunit contain the editing function and is a proofreading 3'-5' exonuclease.</text>
</comment>
<evidence type="ECO:0000256" key="15">
    <source>
        <dbReference type="ARBA" id="ARBA00049244"/>
    </source>
</evidence>
<evidence type="ECO:0000256" key="14">
    <source>
        <dbReference type="ARBA" id="ARBA00023211"/>
    </source>
</evidence>
<dbReference type="GO" id="GO:0003887">
    <property type="term" value="F:DNA-directed DNA polymerase activity"/>
    <property type="evidence" value="ECO:0007669"/>
    <property type="project" value="UniProtKB-EC"/>
</dbReference>
<evidence type="ECO:0000256" key="10">
    <source>
        <dbReference type="ARBA" id="ARBA00022801"/>
    </source>
</evidence>
<keyword evidence="6 16" id="KW-0548">Nucleotidyltransferase</keyword>
<comment type="cofactor">
    <cofactor evidence="2 16">
        <name>Mg(2+)</name>
        <dbReference type="ChEBI" id="CHEBI:18420"/>
    </cofactor>
</comment>
<comment type="cofactor">
    <cofactor evidence="1 16">
        <name>Mn(2+)</name>
        <dbReference type="ChEBI" id="CHEBI:29035"/>
    </cofactor>
</comment>
<evidence type="ECO:0000313" key="18">
    <source>
        <dbReference type="EMBL" id="MBL1378333.1"/>
    </source>
</evidence>
<evidence type="ECO:0000256" key="7">
    <source>
        <dbReference type="ARBA" id="ARBA00022705"/>
    </source>
</evidence>
<gene>
    <name evidence="16 18" type="primary">dnaQ</name>
    <name evidence="18" type="ORF">JKV55_13520</name>
</gene>
<evidence type="ECO:0000256" key="1">
    <source>
        <dbReference type="ARBA" id="ARBA00001936"/>
    </source>
</evidence>
<dbReference type="Gene3D" id="3.30.420.10">
    <property type="entry name" value="Ribonuclease H-like superfamily/Ribonuclease H"/>
    <property type="match status" value="1"/>
</dbReference>
<keyword evidence="7 16" id="KW-0235">DNA replication</keyword>
<keyword evidence="10 16" id="KW-0378">Hydrolase</keyword>
<comment type="catalytic activity">
    <reaction evidence="15 16">
        <text>DNA(n) + a 2'-deoxyribonucleoside 5'-triphosphate = DNA(n+1) + diphosphate</text>
        <dbReference type="Rhea" id="RHEA:22508"/>
        <dbReference type="Rhea" id="RHEA-COMP:17339"/>
        <dbReference type="Rhea" id="RHEA-COMP:17340"/>
        <dbReference type="ChEBI" id="CHEBI:33019"/>
        <dbReference type="ChEBI" id="CHEBI:61560"/>
        <dbReference type="ChEBI" id="CHEBI:173112"/>
        <dbReference type="EC" id="2.7.7.7"/>
    </reaction>
</comment>
<accession>A0ABS1QW41</accession>
<dbReference type="NCBIfam" id="TIGR01406">
    <property type="entry name" value="dnaQ_proteo"/>
    <property type="match status" value="1"/>
</dbReference>
<name>A0ABS1QW41_9GAMM</name>
<evidence type="ECO:0000256" key="11">
    <source>
        <dbReference type="ARBA" id="ARBA00022839"/>
    </source>
</evidence>
<keyword evidence="8 16" id="KW-0540">Nuclease</keyword>
<evidence type="ECO:0000256" key="2">
    <source>
        <dbReference type="ARBA" id="ARBA00001946"/>
    </source>
</evidence>
<keyword evidence="12 16" id="KW-0460">Magnesium</keyword>
<evidence type="ECO:0000259" key="17">
    <source>
        <dbReference type="SMART" id="SM00479"/>
    </source>
</evidence>
<dbReference type="NCBIfam" id="NF004316">
    <property type="entry name" value="PRK05711.1"/>
    <property type="match status" value="1"/>
</dbReference>
<dbReference type="PANTHER" id="PTHR30231">
    <property type="entry name" value="DNA POLYMERASE III SUBUNIT EPSILON"/>
    <property type="match status" value="1"/>
</dbReference>
<keyword evidence="14 16" id="KW-0464">Manganese</keyword>
<evidence type="ECO:0000256" key="8">
    <source>
        <dbReference type="ARBA" id="ARBA00022722"/>
    </source>
</evidence>